<comment type="subunit">
    <text evidence="4">Forms a membrane-associated complex with FtsE.</text>
</comment>
<dbReference type="Pfam" id="PF18075">
    <property type="entry name" value="FtsX_ECD"/>
    <property type="match status" value="1"/>
</dbReference>
<reference evidence="17" key="1">
    <citation type="journal article" date="2019" name="Int. J. Syst. Evol. Microbiol.">
        <title>The Global Catalogue of Microorganisms (GCM) 10K type strain sequencing project: providing services to taxonomists for standard genome sequencing and annotation.</title>
        <authorList>
            <consortium name="The Broad Institute Genomics Platform"/>
            <consortium name="The Broad Institute Genome Sequencing Center for Infectious Disease"/>
            <person name="Wu L."/>
            <person name="Ma J."/>
        </authorList>
    </citation>
    <scope>NUCLEOTIDE SEQUENCE [LARGE SCALE GENOMIC DNA]</scope>
    <source>
        <strain evidence="17">CGMCC 1.12859</strain>
    </source>
</reference>
<dbReference type="Pfam" id="PF02687">
    <property type="entry name" value="FtsX"/>
    <property type="match status" value="1"/>
</dbReference>
<evidence type="ECO:0000256" key="11">
    <source>
        <dbReference type="ARBA" id="ARBA00023306"/>
    </source>
</evidence>
<evidence type="ECO:0000256" key="3">
    <source>
        <dbReference type="ARBA" id="ARBA00007379"/>
    </source>
</evidence>
<feature type="transmembrane region" description="Helical" evidence="13">
    <location>
        <begin position="232"/>
        <end position="258"/>
    </location>
</feature>
<keyword evidence="6 12" id="KW-1003">Cell membrane</keyword>
<gene>
    <name evidence="16" type="primary">ftsX</name>
    <name evidence="16" type="ORF">ACFQMG_37450</name>
</gene>
<evidence type="ECO:0000259" key="14">
    <source>
        <dbReference type="Pfam" id="PF02687"/>
    </source>
</evidence>
<keyword evidence="9 13" id="KW-1133">Transmembrane helix</keyword>
<dbReference type="NCBIfam" id="NF038346">
    <property type="entry name" value="FtsX_actino"/>
    <property type="match status" value="1"/>
</dbReference>
<feature type="domain" description="ABC3 transporter permease C-terminal" evidence="14">
    <location>
        <begin position="184"/>
        <end position="287"/>
    </location>
</feature>
<evidence type="ECO:0000256" key="10">
    <source>
        <dbReference type="ARBA" id="ARBA00023136"/>
    </source>
</evidence>
<dbReference type="InterPro" id="IPR004513">
    <property type="entry name" value="FtsX"/>
</dbReference>
<evidence type="ECO:0000256" key="8">
    <source>
        <dbReference type="ARBA" id="ARBA00022692"/>
    </source>
</evidence>
<proteinExistence type="inferred from homology"/>
<evidence type="ECO:0000256" key="4">
    <source>
        <dbReference type="ARBA" id="ARBA00011160"/>
    </source>
</evidence>
<dbReference type="InterPro" id="IPR003838">
    <property type="entry name" value="ABC3_permease_C"/>
</dbReference>
<evidence type="ECO:0000256" key="9">
    <source>
        <dbReference type="ARBA" id="ARBA00022989"/>
    </source>
</evidence>
<feature type="transmembrane region" description="Helical" evidence="13">
    <location>
        <begin position="264"/>
        <end position="296"/>
    </location>
</feature>
<feature type="transmembrane region" description="Helical" evidence="13">
    <location>
        <begin position="176"/>
        <end position="200"/>
    </location>
</feature>
<name>A0ABW2G9F4_9ACTN</name>
<keyword evidence="11 12" id="KW-0131">Cell cycle</keyword>
<evidence type="ECO:0000256" key="6">
    <source>
        <dbReference type="ARBA" id="ARBA00022475"/>
    </source>
</evidence>
<dbReference type="InterPro" id="IPR047929">
    <property type="entry name" value="FtsX_actino"/>
</dbReference>
<protein>
    <recommendedName>
        <fullName evidence="5 12">Cell division protein FtsX</fullName>
    </recommendedName>
</protein>
<evidence type="ECO:0000256" key="7">
    <source>
        <dbReference type="ARBA" id="ARBA00022618"/>
    </source>
</evidence>
<dbReference type="Gene3D" id="3.30.70.3040">
    <property type="match status" value="1"/>
</dbReference>
<comment type="function">
    <text evidence="1">Part of the ABC transporter FtsEX involved in cellular division.</text>
</comment>
<evidence type="ECO:0000256" key="5">
    <source>
        <dbReference type="ARBA" id="ARBA00021907"/>
    </source>
</evidence>
<organism evidence="16 17">
    <name type="scientific">Kitasatospora paranensis</name>
    <dbReference type="NCBI Taxonomy" id="258053"/>
    <lineage>
        <taxon>Bacteria</taxon>
        <taxon>Bacillati</taxon>
        <taxon>Actinomycetota</taxon>
        <taxon>Actinomycetes</taxon>
        <taxon>Kitasatosporales</taxon>
        <taxon>Streptomycetaceae</taxon>
        <taxon>Kitasatospora</taxon>
    </lineage>
</organism>
<sequence length="302" mass="32276">MRAQTVLSEIAVGLRRNLTMTIAVVASVAVALTLAGASFVVRAQVESMKGYWYDKAEVNVYFCTKADALTTPRCMNGAATDQQIADVKDALDKMPMVQSSTFVSAAQGYQLWRKMNPDSPLPAVVGPDAIQPSWQVKLKDPTKYDIIRSAFTGMPGVHSVNDQRSVMDNVFLLLNALQTAALLLTGLMLAIALLLIVNAVRVSAHSRRRETGIMRLVGASNLSVQLPFIAEAVVAALLGATLASVFLLAGHYAVIHVIGGRITFFHFVGISAVLTVIPLLIVAGAAMAAGAALITLRKYLRV</sequence>
<evidence type="ECO:0000256" key="1">
    <source>
        <dbReference type="ARBA" id="ARBA00003552"/>
    </source>
</evidence>
<keyword evidence="17" id="KW-1185">Reference proteome</keyword>
<dbReference type="InterPro" id="IPR040690">
    <property type="entry name" value="FtsX_ECD"/>
</dbReference>
<dbReference type="Proteomes" id="UP001596435">
    <property type="component" value="Unassembled WGS sequence"/>
</dbReference>
<dbReference type="PANTHER" id="PTHR47755:SF1">
    <property type="entry name" value="CELL DIVISION PROTEIN FTSX"/>
    <property type="match status" value="1"/>
</dbReference>
<evidence type="ECO:0000256" key="13">
    <source>
        <dbReference type="SAM" id="Phobius"/>
    </source>
</evidence>
<dbReference type="PANTHER" id="PTHR47755">
    <property type="entry name" value="CELL DIVISION PROTEIN FTSX"/>
    <property type="match status" value="1"/>
</dbReference>
<dbReference type="RefSeq" id="WP_345709436.1">
    <property type="nucleotide sequence ID" value="NZ_BAABKV010000001.1"/>
</dbReference>
<evidence type="ECO:0000259" key="15">
    <source>
        <dbReference type="Pfam" id="PF18075"/>
    </source>
</evidence>
<feature type="transmembrane region" description="Helical" evidence="13">
    <location>
        <begin position="21"/>
        <end position="41"/>
    </location>
</feature>
<feature type="domain" description="FtsX extracellular" evidence="15">
    <location>
        <begin position="57"/>
        <end position="160"/>
    </location>
</feature>
<accession>A0ABW2G9F4</accession>
<evidence type="ECO:0000313" key="17">
    <source>
        <dbReference type="Proteomes" id="UP001596435"/>
    </source>
</evidence>
<comment type="caution">
    <text evidence="16">The sequence shown here is derived from an EMBL/GenBank/DDBJ whole genome shotgun (WGS) entry which is preliminary data.</text>
</comment>
<evidence type="ECO:0000256" key="12">
    <source>
        <dbReference type="PIRNR" id="PIRNR003097"/>
    </source>
</evidence>
<dbReference type="PIRSF" id="PIRSF003097">
    <property type="entry name" value="FtsX"/>
    <property type="match status" value="1"/>
</dbReference>
<dbReference type="EMBL" id="JBHTAJ010000164">
    <property type="protein sequence ID" value="MFC7185242.1"/>
    <property type="molecule type" value="Genomic_DNA"/>
</dbReference>
<comment type="subcellular location">
    <subcellularLocation>
        <location evidence="2">Cell membrane</location>
        <topology evidence="2">Multi-pass membrane protein</topology>
    </subcellularLocation>
</comment>
<evidence type="ECO:0000256" key="2">
    <source>
        <dbReference type="ARBA" id="ARBA00004651"/>
    </source>
</evidence>
<comment type="similarity">
    <text evidence="3 12">Belongs to the ABC-4 integral membrane protein family. FtsX subfamily.</text>
</comment>
<keyword evidence="10 12" id="KW-0472">Membrane</keyword>
<keyword evidence="8 13" id="KW-0812">Transmembrane</keyword>
<keyword evidence="7 12" id="KW-0132">Cell division</keyword>
<evidence type="ECO:0000313" key="16">
    <source>
        <dbReference type="EMBL" id="MFC7185242.1"/>
    </source>
</evidence>